<accession>A0ABT6VEZ3</accession>
<protein>
    <recommendedName>
        <fullName evidence="4">Histidine phosphatase family protein</fullName>
    </recommendedName>
</protein>
<keyword evidence="3" id="KW-1185">Reference proteome</keyword>
<reference evidence="2 3" key="1">
    <citation type="submission" date="2023-04" db="EMBL/GenBank/DDBJ databases">
        <title>Halomonas strains isolated from rhizosphere soil.</title>
        <authorList>
            <person name="Xu L."/>
            <person name="Sun J.-Q."/>
        </authorList>
    </citation>
    <scope>NUCLEOTIDE SEQUENCE [LARGE SCALE GENOMIC DNA]</scope>
    <source>
        <strain evidence="2 3">LN1S58</strain>
    </source>
</reference>
<feature type="compositionally biased region" description="Basic and acidic residues" evidence="1">
    <location>
        <begin position="47"/>
        <end position="63"/>
    </location>
</feature>
<evidence type="ECO:0000256" key="1">
    <source>
        <dbReference type="SAM" id="MobiDB-lite"/>
    </source>
</evidence>
<gene>
    <name evidence="2" type="ORF">QLQ84_00495</name>
</gene>
<dbReference type="EMBL" id="JASCQO010000005">
    <property type="protein sequence ID" value="MDI5932260.1"/>
    <property type="molecule type" value="Genomic_DNA"/>
</dbReference>
<dbReference type="Proteomes" id="UP001244242">
    <property type="component" value="Unassembled WGS sequence"/>
</dbReference>
<feature type="region of interest" description="Disordered" evidence="1">
    <location>
        <begin position="45"/>
        <end position="111"/>
    </location>
</feature>
<feature type="compositionally biased region" description="Low complexity" evidence="1">
    <location>
        <begin position="79"/>
        <end position="105"/>
    </location>
</feature>
<organism evidence="2 3">
    <name type="scientific">Halomonas kalidii</name>
    <dbReference type="NCBI Taxonomy" id="3043293"/>
    <lineage>
        <taxon>Bacteria</taxon>
        <taxon>Pseudomonadati</taxon>
        <taxon>Pseudomonadota</taxon>
        <taxon>Gammaproteobacteria</taxon>
        <taxon>Oceanospirillales</taxon>
        <taxon>Halomonadaceae</taxon>
        <taxon>Halomonas</taxon>
    </lineage>
</organism>
<proteinExistence type="predicted"/>
<evidence type="ECO:0000313" key="3">
    <source>
        <dbReference type="Proteomes" id="UP001244242"/>
    </source>
</evidence>
<sequence length="277" mass="30253">MTPEPQRRQYLEAMGLTSWEARYRLPNARPTPACDWQRPEPVAVEAPGERLHALLDEAAREAPARPSPEPTARERGQRPAGPGKARALLGGGAPPDAAEAPAGGEAPERPAEPAEALRFTLQVACLDGRWLLLLPRERQPDTTGQRLLANLLQAAGVLPERPLDFETFQWPQMEGLPVDAPLEEARQGLQAFLEGRRRRGWAPERLLLFGHDATLATVLTVEGEHCALLDLPAWQGPSLDELAGSAEAKRALWPRLAGWREAWRDSSEDDDAAPAGG</sequence>
<evidence type="ECO:0000313" key="2">
    <source>
        <dbReference type="EMBL" id="MDI5932260.1"/>
    </source>
</evidence>
<dbReference type="RefSeq" id="WP_282719807.1">
    <property type="nucleotide sequence ID" value="NZ_JASCQO010000005.1"/>
</dbReference>
<evidence type="ECO:0008006" key="4">
    <source>
        <dbReference type="Google" id="ProtNLM"/>
    </source>
</evidence>
<name>A0ABT6VEZ3_9GAMM</name>
<comment type="caution">
    <text evidence="2">The sequence shown here is derived from an EMBL/GenBank/DDBJ whole genome shotgun (WGS) entry which is preliminary data.</text>
</comment>